<keyword evidence="7 13" id="KW-0594">Phospholipid biosynthesis</keyword>
<evidence type="ECO:0000256" key="1">
    <source>
        <dbReference type="ARBA" id="ARBA00011009"/>
    </source>
</evidence>
<feature type="domain" description="Glycerol-3-phosphate dehydrogenase NAD-dependent N-terminal" evidence="18">
    <location>
        <begin position="3"/>
        <end position="161"/>
    </location>
</feature>
<evidence type="ECO:0000256" key="7">
    <source>
        <dbReference type="ARBA" id="ARBA00023209"/>
    </source>
</evidence>
<feature type="binding site" evidence="13">
    <location>
        <position position="256"/>
    </location>
    <ligand>
        <name>NADPH</name>
        <dbReference type="ChEBI" id="CHEBI:57783"/>
    </ligand>
</feature>
<evidence type="ECO:0000256" key="11">
    <source>
        <dbReference type="ARBA" id="ARBA00069372"/>
    </source>
</evidence>
<dbReference type="NCBIfam" id="NF000941">
    <property type="entry name" value="PRK00094.1-3"/>
    <property type="match status" value="1"/>
</dbReference>
<feature type="binding site" evidence="13">
    <location>
        <position position="245"/>
    </location>
    <ligand>
        <name>sn-glycerol 3-phosphate</name>
        <dbReference type="ChEBI" id="CHEBI:57597"/>
    </ligand>
</feature>
<comment type="pathway">
    <text evidence="13">Membrane lipid metabolism; glycerophospholipid metabolism.</text>
</comment>
<dbReference type="PIRSF" id="PIRSF000114">
    <property type="entry name" value="Glycerol-3-P_dh"/>
    <property type="match status" value="1"/>
</dbReference>
<feature type="active site" description="Proton acceptor" evidence="13 14">
    <location>
        <position position="192"/>
    </location>
</feature>
<protein>
    <recommendedName>
        <fullName evidence="11 13">Glycerol-3-phosphate dehydrogenase [NAD(P)+]</fullName>
        <ecNumber evidence="10 13">1.1.1.94</ecNumber>
    </recommendedName>
    <alternativeName>
        <fullName evidence="13">NAD(P)(+)-dependent glycerol-3-phosphate dehydrogenase</fullName>
    </alternativeName>
    <alternativeName>
        <fullName evidence="12 13">NAD(P)H-dependent dihydroxyacetone-phosphate reductase</fullName>
    </alternativeName>
</protein>
<dbReference type="InterPro" id="IPR013328">
    <property type="entry name" value="6PGD_dom2"/>
</dbReference>
<dbReference type="EC" id="1.1.1.94" evidence="10 13"/>
<feature type="binding site" evidence="13">
    <location>
        <position position="49"/>
    </location>
    <ligand>
        <name>NADPH</name>
        <dbReference type="ChEBI" id="CHEBI:57783"/>
    </ligand>
</feature>
<evidence type="ECO:0000313" key="21">
    <source>
        <dbReference type="Proteomes" id="UP000224003"/>
    </source>
</evidence>
<dbReference type="GO" id="GO:0051287">
    <property type="term" value="F:NAD binding"/>
    <property type="evidence" value="ECO:0007669"/>
    <property type="project" value="InterPro"/>
</dbReference>
<dbReference type="Gene3D" id="3.40.50.720">
    <property type="entry name" value="NAD(P)-binding Rossmann-like Domain"/>
    <property type="match status" value="1"/>
</dbReference>
<feature type="binding site" evidence="13">
    <location>
        <position position="141"/>
    </location>
    <ligand>
        <name>NADPH</name>
        <dbReference type="ChEBI" id="CHEBI:57783"/>
    </ligand>
</feature>
<feature type="binding site" evidence="15">
    <location>
        <begin position="256"/>
        <end position="257"/>
    </location>
    <ligand>
        <name>substrate</name>
    </ligand>
</feature>
<dbReference type="GO" id="GO:0005829">
    <property type="term" value="C:cytosol"/>
    <property type="evidence" value="ECO:0007669"/>
    <property type="project" value="TreeGrafter"/>
</dbReference>
<feature type="binding site" evidence="13">
    <location>
        <position position="192"/>
    </location>
    <ligand>
        <name>sn-glycerol 3-phosphate</name>
        <dbReference type="ChEBI" id="CHEBI:57597"/>
    </ligand>
</feature>
<evidence type="ECO:0000259" key="19">
    <source>
        <dbReference type="Pfam" id="PF07479"/>
    </source>
</evidence>
<keyword evidence="2 13" id="KW-0444">Lipid biosynthesis</keyword>
<keyword evidence="6 13" id="KW-0443">Lipid metabolism</keyword>
<dbReference type="PANTHER" id="PTHR11728:SF1">
    <property type="entry name" value="GLYCEROL-3-PHOSPHATE DEHYDROGENASE [NAD(+)] 2, CHLOROPLASTIC"/>
    <property type="match status" value="1"/>
</dbReference>
<evidence type="ECO:0000256" key="6">
    <source>
        <dbReference type="ARBA" id="ARBA00023098"/>
    </source>
</evidence>
<dbReference type="Pfam" id="PF01210">
    <property type="entry name" value="NAD_Gly3P_dh_N"/>
    <property type="match status" value="1"/>
</dbReference>
<evidence type="ECO:0000256" key="3">
    <source>
        <dbReference type="ARBA" id="ARBA00022857"/>
    </source>
</evidence>
<feature type="binding site" evidence="13">
    <location>
        <position position="280"/>
    </location>
    <ligand>
        <name>NADPH</name>
        <dbReference type="ChEBI" id="CHEBI:57783"/>
    </ligand>
</feature>
<dbReference type="NCBIfam" id="NF000940">
    <property type="entry name" value="PRK00094.1-2"/>
    <property type="match status" value="1"/>
</dbReference>
<comment type="function">
    <text evidence="13">Catalyzes the reduction of the glycolytic intermediate dihydroxyacetone phosphate (DHAP) to sn-glycerol 3-phosphate (G3P), the key precursor for phospholipid synthesis.</text>
</comment>
<dbReference type="AlphaFoldDB" id="A0A9X6ZST9"/>
<feature type="binding site" evidence="16">
    <location>
        <begin position="8"/>
        <end position="13"/>
    </location>
    <ligand>
        <name>NAD(+)</name>
        <dbReference type="ChEBI" id="CHEBI:57540"/>
    </ligand>
</feature>
<feature type="binding site" evidence="13">
    <location>
        <position position="139"/>
    </location>
    <ligand>
        <name>sn-glycerol 3-phosphate</name>
        <dbReference type="ChEBI" id="CHEBI:57597"/>
    </ligand>
</feature>
<dbReference type="InterPro" id="IPR006168">
    <property type="entry name" value="G3P_DH_NAD-dep"/>
</dbReference>
<feature type="binding site" evidence="13">
    <location>
        <position position="282"/>
    </location>
    <ligand>
        <name>NADPH</name>
        <dbReference type="ChEBI" id="CHEBI:57783"/>
    </ligand>
</feature>
<dbReference type="GO" id="GO:0046168">
    <property type="term" value="P:glycerol-3-phosphate catabolic process"/>
    <property type="evidence" value="ECO:0007669"/>
    <property type="project" value="InterPro"/>
</dbReference>
<feature type="binding site" evidence="13">
    <location>
        <position position="33"/>
    </location>
    <ligand>
        <name>NADPH</name>
        <dbReference type="ChEBI" id="CHEBI:57783"/>
    </ligand>
</feature>
<evidence type="ECO:0000313" key="20">
    <source>
        <dbReference type="EMBL" id="PFJ38807.1"/>
    </source>
</evidence>
<comment type="subcellular location">
    <subcellularLocation>
        <location evidence="13">Cytoplasm</location>
    </subcellularLocation>
</comment>
<dbReference type="HAMAP" id="MF_00394">
    <property type="entry name" value="NAD_Glyc3P_dehydrog"/>
    <property type="match status" value="1"/>
</dbReference>
<evidence type="ECO:0000256" key="9">
    <source>
        <dbReference type="ARBA" id="ARBA00052716"/>
    </source>
</evidence>
<dbReference type="FunFam" id="1.10.1040.10:FF:000001">
    <property type="entry name" value="Glycerol-3-phosphate dehydrogenase [NAD(P)+]"/>
    <property type="match status" value="1"/>
</dbReference>
<dbReference type="PROSITE" id="PS00957">
    <property type="entry name" value="NAD_G3PDH"/>
    <property type="match status" value="1"/>
</dbReference>
<gene>
    <name evidence="13" type="primary">gpsA</name>
    <name evidence="20" type="ORF">COJ15_17165</name>
</gene>
<feature type="binding site" evidence="13">
    <location>
        <position position="257"/>
    </location>
    <ligand>
        <name>sn-glycerol 3-phosphate</name>
        <dbReference type="ChEBI" id="CHEBI:57597"/>
    </ligand>
</feature>
<feature type="binding site" evidence="13">
    <location>
        <position position="106"/>
    </location>
    <ligand>
        <name>sn-glycerol 3-phosphate</name>
        <dbReference type="ChEBI" id="CHEBI:57597"/>
    </ligand>
</feature>
<dbReference type="PRINTS" id="PR00077">
    <property type="entry name" value="GPDHDRGNASE"/>
</dbReference>
<keyword evidence="3 13" id="KW-0521">NADP</keyword>
<feature type="binding site" evidence="13">
    <location>
        <position position="32"/>
    </location>
    <ligand>
        <name>NADPH</name>
        <dbReference type="ChEBI" id="CHEBI:57783"/>
    </ligand>
</feature>
<dbReference type="GO" id="GO:0047952">
    <property type="term" value="F:glycerol-3-phosphate dehydrogenase [NAD(P)+] activity"/>
    <property type="evidence" value="ECO:0007669"/>
    <property type="project" value="UniProtKB-UniRule"/>
</dbReference>
<evidence type="ECO:0000256" key="2">
    <source>
        <dbReference type="ARBA" id="ARBA00022516"/>
    </source>
</evidence>
<comment type="similarity">
    <text evidence="1 13 17">Belongs to the NAD-dependent glycerol-3-phosphate dehydrogenase family.</text>
</comment>
<organism evidence="20 21">
    <name type="scientific">Bacillus thuringiensis</name>
    <dbReference type="NCBI Taxonomy" id="1428"/>
    <lineage>
        <taxon>Bacteria</taxon>
        <taxon>Bacillati</taxon>
        <taxon>Bacillota</taxon>
        <taxon>Bacilli</taxon>
        <taxon>Bacillales</taxon>
        <taxon>Bacillaceae</taxon>
        <taxon>Bacillus</taxon>
        <taxon>Bacillus cereus group</taxon>
    </lineage>
</organism>
<name>A0A9X6ZST9_BACTU</name>
<dbReference type="Pfam" id="PF07479">
    <property type="entry name" value="NAD_Gly3P_dh_C"/>
    <property type="match status" value="1"/>
</dbReference>
<feature type="binding site" evidence="13">
    <location>
        <position position="11"/>
    </location>
    <ligand>
        <name>NADPH</name>
        <dbReference type="ChEBI" id="CHEBI:57783"/>
    </ligand>
</feature>
<dbReference type="NCBIfam" id="NF000942">
    <property type="entry name" value="PRK00094.1-4"/>
    <property type="match status" value="1"/>
</dbReference>
<keyword evidence="13" id="KW-0547">Nucleotide-binding</keyword>
<dbReference type="InterPro" id="IPR011128">
    <property type="entry name" value="G3P_DH_NAD-dep_N"/>
</dbReference>
<sequence>MNKISVIGAGSWGTALAMVLADNNFNVVLHSHREAVANEINQYKTNSKYLPGITLPANISSTTSYEEALQSSKIVLIAIPSHVMRNTAKDISSILEKDTIIIHVTKGIENDTLSTMSQILKDELPLDFKNQICVLSGPSHAEEVAKKIPTTIVAASENIELAKKVQQIFNNSYFRVYTNSDVIGVELGGALKNIIALGAGISDGLGYGDNGKAALLTRGLSEIIRLGVSLGARESTFSGLTGMGDLIVTGTSKHSRNWKTGNLLAQGYSLEEALTQIGMVAEGVKTTKSAYQLSKTTGIETPITNELFKILFENKCPKQATHDLMNRVHKEEI</sequence>
<feature type="binding site" evidence="16">
    <location>
        <position position="256"/>
    </location>
    <ligand>
        <name>NAD(+)</name>
        <dbReference type="ChEBI" id="CHEBI:57540"/>
    </ligand>
</feature>
<feature type="binding site" evidence="16">
    <location>
        <position position="141"/>
    </location>
    <ligand>
        <name>NAD(+)</name>
        <dbReference type="ChEBI" id="CHEBI:57540"/>
    </ligand>
</feature>
<proteinExistence type="inferred from homology"/>
<accession>A0A9X6ZST9</accession>
<dbReference type="GO" id="GO:0005975">
    <property type="term" value="P:carbohydrate metabolic process"/>
    <property type="evidence" value="ECO:0007669"/>
    <property type="project" value="InterPro"/>
</dbReference>
<evidence type="ECO:0000256" key="4">
    <source>
        <dbReference type="ARBA" id="ARBA00023002"/>
    </source>
</evidence>
<feature type="binding site" evidence="13">
    <location>
        <position position="137"/>
    </location>
    <ligand>
        <name>sn-glycerol 3-phosphate</name>
        <dbReference type="ChEBI" id="CHEBI:57597"/>
    </ligand>
</feature>
<dbReference type="RefSeq" id="WP_098517053.1">
    <property type="nucleotide sequence ID" value="NZ_NUVX01000030.1"/>
</dbReference>
<dbReference type="GO" id="GO:0006650">
    <property type="term" value="P:glycerophospholipid metabolic process"/>
    <property type="evidence" value="ECO:0007669"/>
    <property type="project" value="UniProtKB-UniRule"/>
</dbReference>
<dbReference type="Proteomes" id="UP000224003">
    <property type="component" value="Unassembled WGS sequence"/>
</dbReference>
<comment type="caution">
    <text evidence="20">The sequence shown here is derived from an EMBL/GenBank/DDBJ whole genome shotgun (WGS) entry which is preliminary data.</text>
</comment>
<feature type="binding site" evidence="13">
    <location>
        <position position="106"/>
    </location>
    <ligand>
        <name>NADPH</name>
        <dbReference type="ChEBI" id="CHEBI:57783"/>
    </ligand>
</feature>
<evidence type="ECO:0000256" key="5">
    <source>
        <dbReference type="ARBA" id="ARBA00023027"/>
    </source>
</evidence>
<dbReference type="GO" id="GO:0046167">
    <property type="term" value="P:glycerol-3-phosphate biosynthetic process"/>
    <property type="evidence" value="ECO:0007669"/>
    <property type="project" value="UniProtKB-UniRule"/>
</dbReference>
<keyword evidence="5 13" id="KW-0520">NAD</keyword>
<evidence type="ECO:0000256" key="12">
    <source>
        <dbReference type="ARBA" id="ARBA00080511"/>
    </source>
</evidence>
<feature type="binding site" evidence="13">
    <location>
        <position position="256"/>
    </location>
    <ligand>
        <name>sn-glycerol 3-phosphate</name>
        <dbReference type="ChEBI" id="CHEBI:57597"/>
    </ligand>
</feature>
<feature type="domain" description="Glycerol-3-phosphate dehydrogenase NAD-dependent C-terminal" evidence="19">
    <location>
        <begin position="181"/>
        <end position="321"/>
    </location>
</feature>
<feature type="binding site" evidence="15">
    <location>
        <position position="106"/>
    </location>
    <ligand>
        <name>substrate</name>
    </ligand>
</feature>
<dbReference type="SUPFAM" id="SSF51735">
    <property type="entry name" value="NAD(P)-binding Rossmann-fold domains"/>
    <property type="match status" value="1"/>
</dbReference>
<keyword evidence="8 13" id="KW-1208">Phospholipid metabolism</keyword>
<comment type="catalytic activity">
    <reaction evidence="13">
        <text>sn-glycerol 3-phosphate + NAD(+) = dihydroxyacetone phosphate + NADH + H(+)</text>
        <dbReference type="Rhea" id="RHEA:11092"/>
        <dbReference type="ChEBI" id="CHEBI:15378"/>
        <dbReference type="ChEBI" id="CHEBI:57540"/>
        <dbReference type="ChEBI" id="CHEBI:57597"/>
        <dbReference type="ChEBI" id="CHEBI:57642"/>
        <dbReference type="ChEBI" id="CHEBI:57945"/>
        <dbReference type="EC" id="1.1.1.94"/>
    </reaction>
</comment>
<keyword evidence="4 13" id="KW-0560">Oxidoreductase</keyword>
<evidence type="ECO:0000256" key="17">
    <source>
        <dbReference type="RuleBase" id="RU000437"/>
    </source>
</evidence>
<evidence type="ECO:0000256" key="15">
    <source>
        <dbReference type="PIRSR" id="PIRSR000114-2"/>
    </source>
</evidence>
<dbReference type="SUPFAM" id="SSF48179">
    <property type="entry name" value="6-phosphogluconate dehydrogenase C-terminal domain-like"/>
    <property type="match status" value="1"/>
</dbReference>
<dbReference type="InterPro" id="IPR006109">
    <property type="entry name" value="G3P_DH_NAD-dep_C"/>
</dbReference>
<dbReference type="GO" id="GO:0008654">
    <property type="term" value="P:phospholipid biosynthetic process"/>
    <property type="evidence" value="ECO:0007669"/>
    <property type="project" value="UniProtKB-KW"/>
</dbReference>
<evidence type="ECO:0000256" key="8">
    <source>
        <dbReference type="ARBA" id="ARBA00023264"/>
    </source>
</evidence>
<feature type="binding site" evidence="13">
    <location>
        <position position="12"/>
    </location>
    <ligand>
        <name>NADPH</name>
        <dbReference type="ChEBI" id="CHEBI:57783"/>
    </ligand>
</feature>
<feature type="binding site" evidence="13">
    <location>
        <position position="255"/>
    </location>
    <ligand>
        <name>sn-glycerol 3-phosphate</name>
        <dbReference type="ChEBI" id="CHEBI:57597"/>
    </ligand>
</feature>
<dbReference type="Gene3D" id="1.10.1040.10">
    <property type="entry name" value="N-(1-d-carboxylethyl)-l-norvaline Dehydrogenase, domain 2"/>
    <property type="match status" value="1"/>
</dbReference>
<evidence type="ECO:0000259" key="18">
    <source>
        <dbReference type="Pfam" id="PF01210"/>
    </source>
</evidence>
<evidence type="ECO:0000256" key="14">
    <source>
        <dbReference type="PIRSR" id="PIRSR000114-1"/>
    </source>
</evidence>
<evidence type="ECO:0000256" key="13">
    <source>
        <dbReference type="HAMAP-Rule" id="MF_00394"/>
    </source>
</evidence>
<evidence type="ECO:0000256" key="10">
    <source>
        <dbReference type="ARBA" id="ARBA00066687"/>
    </source>
</evidence>
<dbReference type="PANTHER" id="PTHR11728">
    <property type="entry name" value="GLYCEROL-3-PHOSPHATE DEHYDROGENASE"/>
    <property type="match status" value="1"/>
</dbReference>
<dbReference type="InterPro" id="IPR036291">
    <property type="entry name" value="NAD(P)-bd_dom_sf"/>
</dbReference>
<keyword evidence="13" id="KW-0963">Cytoplasm</keyword>
<reference evidence="20 21" key="1">
    <citation type="submission" date="2017-09" db="EMBL/GenBank/DDBJ databases">
        <title>Large-scale bioinformatics analysis of Bacillus genomes uncovers conserved roles of natural products in bacterial physiology.</title>
        <authorList>
            <consortium name="Agbiome Team Llc"/>
            <person name="Bleich R.M."/>
            <person name="Grubbs K.J."/>
            <person name="Santa Maria K.C."/>
            <person name="Allen S.E."/>
            <person name="Farag S."/>
            <person name="Shank E.A."/>
            <person name="Bowers A."/>
        </authorList>
    </citation>
    <scope>NUCLEOTIDE SEQUENCE [LARGE SCALE GENOMIC DNA]</scope>
    <source>
        <strain evidence="20 21">AFS085496</strain>
    </source>
</reference>
<evidence type="ECO:0000256" key="16">
    <source>
        <dbReference type="PIRSR" id="PIRSR000114-3"/>
    </source>
</evidence>
<dbReference type="EMBL" id="NUVX01000030">
    <property type="protein sequence ID" value="PFJ38807.1"/>
    <property type="molecule type" value="Genomic_DNA"/>
</dbReference>
<dbReference type="InterPro" id="IPR008927">
    <property type="entry name" value="6-PGluconate_DH-like_C_sf"/>
</dbReference>
<comment type="catalytic activity">
    <reaction evidence="9">
        <text>sn-glycerol 3-phosphate + NADP(+) = dihydroxyacetone phosphate + NADPH + H(+)</text>
        <dbReference type="Rhea" id="RHEA:11096"/>
        <dbReference type="ChEBI" id="CHEBI:15378"/>
        <dbReference type="ChEBI" id="CHEBI:57597"/>
        <dbReference type="ChEBI" id="CHEBI:57642"/>
        <dbReference type="ChEBI" id="CHEBI:57783"/>
        <dbReference type="ChEBI" id="CHEBI:58349"/>
        <dbReference type="EC" id="1.1.1.94"/>
    </reaction>
    <physiologicalReaction direction="right-to-left" evidence="9">
        <dbReference type="Rhea" id="RHEA:11098"/>
    </physiologicalReaction>
</comment>
<dbReference type="FunFam" id="3.40.50.720:FF:000019">
    <property type="entry name" value="Glycerol-3-phosphate dehydrogenase [NAD(P)+]"/>
    <property type="match status" value="1"/>
</dbReference>